<dbReference type="GO" id="GO:0008270">
    <property type="term" value="F:zinc ion binding"/>
    <property type="evidence" value="ECO:0007669"/>
    <property type="project" value="UniProtKB-KW"/>
</dbReference>
<keyword evidence="9" id="KW-1185">Reference proteome</keyword>
<feature type="compositionally biased region" description="Basic residues" evidence="6">
    <location>
        <begin position="827"/>
        <end position="836"/>
    </location>
</feature>
<keyword evidence="4" id="KW-0862">Zinc</keyword>
<reference evidence="8" key="1">
    <citation type="submission" date="2022-05" db="EMBL/GenBank/DDBJ databases">
        <title>The Musa troglodytarum L. genome provides insights into the mechanism of non-climacteric behaviour and enrichment of carotenoids.</title>
        <authorList>
            <person name="Wang J."/>
        </authorList>
    </citation>
    <scope>NUCLEOTIDE SEQUENCE</scope>
    <source>
        <tissue evidence="8">Leaf</tissue>
    </source>
</reference>
<evidence type="ECO:0000256" key="2">
    <source>
        <dbReference type="ARBA" id="ARBA00022723"/>
    </source>
</evidence>
<organism evidence="8 9">
    <name type="scientific">Musa troglodytarum</name>
    <name type="common">fe'i banana</name>
    <dbReference type="NCBI Taxonomy" id="320322"/>
    <lineage>
        <taxon>Eukaryota</taxon>
        <taxon>Viridiplantae</taxon>
        <taxon>Streptophyta</taxon>
        <taxon>Embryophyta</taxon>
        <taxon>Tracheophyta</taxon>
        <taxon>Spermatophyta</taxon>
        <taxon>Magnoliopsida</taxon>
        <taxon>Liliopsida</taxon>
        <taxon>Zingiberales</taxon>
        <taxon>Musaceae</taxon>
        <taxon>Musa</taxon>
    </lineage>
</organism>
<proteinExistence type="inferred from homology"/>
<feature type="region of interest" description="Disordered" evidence="6">
    <location>
        <begin position="1214"/>
        <end position="1233"/>
    </location>
</feature>
<dbReference type="InterPro" id="IPR007527">
    <property type="entry name" value="Znf_SWIM"/>
</dbReference>
<dbReference type="GO" id="GO:0003677">
    <property type="term" value="F:DNA binding"/>
    <property type="evidence" value="ECO:0007669"/>
    <property type="project" value="UniProtKB-KW"/>
</dbReference>
<feature type="compositionally biased region" description="Polar residues" evidence="6">
    <location>
        <begin position="1275"/>
        <end position="1286"/>
    </location>
</feature>
<feature type="compositionally biased region" description="Basic residues" evidence="6">
    <location>
        <begin position="809"/>
        <end position="819"/>
    </location>
</feature>
<feature type="region of interest" description="Disordered" evidence="6">
    <location>
        <begin position="1"/>
        <end position="66"/>
    </location>
</feature>
<dbReference type="Proteomes" id="UP001055439">
    <property type="component" value="Chromosome 3"/>
</dbReference>
<feature type="region of interest" description="Disordered" evidence="6">
    <location>
        <begin position="1118"/>
        <end position="1167"/>
    </location>
</feature>
<dbReference type="InterPro" id="IPR004330">
    <property type="entry name" value="FAR1_DNA_bnd_dom"/>
</dbReference>
<keyword evidence="3 5" id="KW-0863">Zinc-finger</keyword>
<feature type="region of interest" description="Disordered" evidence="6">
    <location>
        <begin position="1055"/>
        <end position="1103"/>
    </location>
</feature>
<name>A0A9E7FBD8_9LILI</name>
<evidence type="ECO:0000259" key="7">
    <source>
        <dbReference type="PROSITE" id="PS50966"/>
    </source>
</evidence>
<comment type="similarity">
    <text evidence="1">Belongs to the FHY3/FAR1 family.</text>
</comment>
<dbReference type="Pfam" id="PF04434">
    <property type="entry name" value="SWIM"/>
    <property type="match status" value="1"/>
</dbReference>
<dbReference type="PANTHER" id="PTHR31669">
    <property type="entry name" value="PROTEIN FAR1-RELATED SEQUENCE 10-RELATED"/>
    <property type="match status" value="1"/>
</dbReference>
<feature type="region of interest" description="Disordered" evidence="6">
    <location>
        <begin position="808"/>
        <end position="851"/>
    </location>
</feature>
<feature type="region of interest" description="Disordered" evidence="6">
    <location>
        <begin position="1275"/>
        <end position="1304"/>
    </location>
</feature>
<dbReference type="EMBL" id="CP097505">
    <property type="protein sequence ID" value="URD93214.1"/>
    <property type="molecule type" value="Genomic_DNA"/>
</dbReference>
<evidence type="ECO:0000256" key="1">
    <source>
        <dbReference type="ARBA" id="ARBA00005889"/>
    </source>
</evidence>
<accession>A0A9E7FBD8</accession>
<evidence type="ECO:0000313" key="8">
    <source>
        <dbReference type="EMBL" id="URD93214.1"/>
    </source>
</evidence>
<protein>
    <submittedName>
        <fullName evidence="8">FAR1 DNA-binding domain</fullName>
    </submittedName>
</protein>
<evidence type="ECO:0000313" key="9">
    <source>
        <dbReference type="Proteomes" id="UP001055439"/>
    </source>
</evidence>
<dbReference type="Pfam" id="PF03101">
    <property type="entry name" value="FAR1"/>
    <property type="match status" value="1"/>
</dbReference>
<feature type="domain" description="SWIM-type" evidence="7">
    <location>
        <begin position="667"/>
        <end position="703"/>
    </location>
</feature>
<dbReference type="PANTHER" id="PTHR31669:SF283">
    <property type="entry name" value="PROTEIN FAR1-RELATED SEQUENCE"/>
    <property type="match status" value="1"/>
</dbReference>
<feature type="compositionally biased region" description="Basic and acidic residues" evidence="6">
    <location>
        <begin position="1118"/>
        <end position="1135"/>
    </location>
</feature>
<feature type="compositionally biased region" description="Low complexity" evidence="6">
    <location>
        <begin position="1017"/>
        <end position="1031"/>
    </location>
</feature>
<feature type="compositionally biased region" description="Pro residues" evidence="6">
    <location>
        <begin position="984"/>
        <end position="1000"/>
    </location>
</feature>
<evidence type="ECO:0000256" key="5">
    <source>
        <dbReference type="PROSITE-ProRule" id="PRU00325"/>
    </source>
</evidence>
<gene>
    <name evidence="8" type="ORF">MUK42_01175</name>
</gene>
<evidence type="ECO:0000256" key="6">
    <source>
        <dbReference type="SAM" id="MobiDB-lite"/>
    </source>
</evidence>
<keyword evidence="8" id="KW-0238">DNA-binding</keyword>
<dbReference type="InterPro" id="IPR006564">
    <property type="entry name" value="Znf_PMZ"/>
</dbReference>
<dbReference type="Pfam" id="PF04484">
    <property type="entry name" value="QWRF"/>
    <property type="match status" value="1"/>
</dbReference>
<evidence type="ECO:0000256" key="3">
    <source>
        <dbReference type="ARBA" id="ARBA00022771"/>
    </source>
</evidence>
<keyword evidence="2" id="KW-0479">Metal-binding</keyword>
<dbReference type="OrthoDB" id="637956at2759"/>
<dbReference type="SMART" id="SM00575">
    <property type="entry name" value="ZnF_PMZ"/>
    <property type="match status" value="1"/>
</dbReference>
<feature type="compositionally biased region" description="Polar residues" evidence="6">
    <location>
        <begin position="43"/>
        <end position="61"/>
    </location>
</feature>
<sequence length="1514" mass="169996">MRRPHHPWKNLGPLHPSAGPVNPPARPPARLGRRDDGAPSMMWRSTSTGSPRQLICSSSRGRTTRHQSMEVKFPWSPAVGGPPCRGLQDHLRKQQSMVSAVIPGNGCRVLCTTSTALEMEQGESPVESSDEELICDKNSGNQERMEKRVAGLEIVKAPEPGMTFPSLDALVEYYKKYGKQEGFRVSRKSRTISSSGKIEHVTIACSREGKPYIYKRNILQPKPTTKTGCKARVNATLFENMSCRINSVRLEHSHALVPRKSRFCMCNRDLSIGAQKRLELNNMTGTGVNRNDTTCSVQAGGCQTAPTLEKDCKNSVDKASKFWLGVGDAEAIFDYFIRMKSKNSSFFYAMDVDEESRIKNVLWADARSRAAYEEFGDVVTIDTTYLTNKYDMPFVPFVGVNHHGQSILFGCGLLSNEDTMTFSWLFGAFLSCMSGRAPNAIITDQDKAMQKAIETVFPGTRHRWCLWHIMKKLPEKFKGYRVYEEMRKMMQNAVYDSFTKEEFEESWTKFIEKFNLYDNAWLKGLYEERHRWVPAFVKDSFWAGMSTTQRSQRMNPFFDGLVYSKTTMKQFVEQYDVALEGKVEREDQADFQSFNSWVPCVTHFDIEKQFQQVYTIDKFKEFQQEMVAKLYCEVTLAGGSDGISDYDVSEDVLIGDDDDQHHKLVHFKVHFTEGDCEVQCSCHLFEFKGIICRHMISVLVKRQISSVPSRYILPRWRKDLKRRHMKVRVGYCGWSNNPKAQRYDYIHNKFDEAADMAVESDEYSEMLWSCIDDFQKRINKSDVDGKGTQHPSARLTIENRLLSPLALRRQGRPSTKRKVSKIEQTIKKHLQPKRKGQSSGEHDQQVSQHHQTVDTYARDIVGATAQSSTEIGTQETILQANATYGQYPGQVLNMQHVGSNPLLPPLVQVAPGKANFDKIDRFAQLQDQRFCSRERQEACAGSNGHSIEHRKRTCTNSAESDLHSSDIPLPPPSGSDAEGKHRSLPPPTPVPSATQPPVPTPVATDRKSRRPRARQISSRYLSPSSSSSVYSSETLRFAASPRNGFAAPSSVAILSKKHQQQKPQRSHPPSPGPELEEADENQPLASVRRSSETPLPFSAHGKPLGTIKKRAVVRLFTDNHSDAAEQPPRPDDPGRRPRPGTPVAHHRVLDSTPVLRTNTRPPTPSRVSLFPSDVYRWAHGSGDCGLDETSSENSFSDTETCSVSSQGGLCDSPPLLPPASCRSRPATDVRSSMPEADLLPTMSARRQDGAEVTSCRSSTSSLFLRSLSSAFSGRQQQHPFNLSKSVNRPLFSSKPPQPPSSKPVAEVKKVNKALGRQEDAHVLRLLDNCYVQWKFLNAKARGTVEARGVAAQRSLYGLSGRIAELQSSVMEKRIQFEQLKRRESLLSIIHHQMPHLDEWTVLEDDYSSSLLGATTALQDASLRLPIAGNVRVDTRELREAMDSALLVLESLAPCVARFLSKAEDVDHVASDLARVISTQRVLVEECGNLLSEAHMLQVNECSLRTQLIQNCFDP</sequence>
<dbReference type="InterPro" id="IPR007573">
    <property type="entry name" value="QWRF"/>
</dbReference>
<dbReference type="PROSITE" id="PS50966">
    <property type="entry name" value="ZF_SWIM"/>
    <property type="match status" value="1"/>
</dbReference>
<dbReference type="InterPro" id="IPR031052">
    <property type="entry name" value="FHY3/FAR1"/>
</dbReference>
<dbReference type="Pfam" id="PF10551">
    <property type="entry name" value="MULE"/>
    <property type="match status" value="1"/>
</dbReference>
<evidence type="ECO:0000256" key="4">
    <source>
        <dbReference type="ARBA" id="ARBA00022833"/>
    </source>
</evidence>
<dbReference type="InterPro" id="IPR018289">
    <property type="entry name" value="MULE_transposase_dom"/>
</dbReference>
<dbReference type="GO" id="GO:0006355">
    <property type="term" value="P:regulation of DNA-templated transcription"/>
    <property type="evidence" value="ECO:0007669"/>
    <property type="project" value="InterPro"/>
</dbReference>
<feature type="region of interest" description="Disordered" evidence="6">
    <location>
        <begin position="939"/>
        <end position="1031"/>
    </location>
</feature>